<dbReference type="InterPro" id="IPR029063">
    <property type="entry name" value="SAM-dependent_MTases_sf"/>
</dbReference>
<dbReference type="Pfam" id="PF25423">
    <property type="entry name" value="DUF7893"/>
    <property type="match status" value="1"/>
</dbReference>
<sequence>MPWFPEDVGDLDGGLPFDWEEEDLSLHSDPDTAGYENEVDEPWETAKELRNFEDRVTSQALEVPAAVIDDELPTAPSPPMPVDATPEAPLEEQPVRDENGIEVGTILPAARLSLPHEISVDIPSSTLVVPANLYQGEGTAASEREWAAVRSLLEETRRHNIDDGNNEDFIEFEFDNFAIHINATAPGGKLYEDRRYPCEMRPLHHLGTQNGCTQMFADGILSIGEKRFFIRQIPFNELPIGNYGVSEPTVNSEIWIRSKMNVAVANKQGPDIYYRLRNPAPEYRRYHAGFIWVADLAKHVVDYLSAAIDEGRRVTFREFRSDFSQWLSKMHGSSKAFSKWRRQYAREDFGTAIVPHLEYIYKEAYGVLGHGKVTSIYLWREIRDFTAFANSQKQVPRGLGSGASTPRASLSPTPTLVTPYIDDLFHHLPCGPMMEAISPSADVEKLRRAITRDLGLESSARIHTTVKNIFERTGGEVQVGDVISTPRDDNDEHWARAREPATGFDDIDRWFGLVQKVHNAHPSRQKRFDVIWIYRPIDTLCGTMRYPWNNELFLSDHCTCHDSAVGKIKEDEVLAIHKVHWAGSSGTDTEFFCRQTYLHDERKWITFKEQHLRCLHRRNEASSLYQIGETLLVSLKSNDNIVEPCELISLPNADGVATFRLLERRHRLEPGTNFPPNELVYTNETVTVKEGRIHGRCLVRFFGLKEKIPPPYDRNGVGNAFFITHRWQDGVMVPIEDGPIPSLRQGYNPMKPFRKLRGFDLFCGGGNFGRGLEEGGAIEMNWANDINIRAIHTYMANATNTVHPFAGSIDDLQRLALRGDFSEKVPEIGKVDFVSGGSPCPGFSRLTIDKATPEQRKNQSLVAAFASFVDTYRPRYGLLENVMEILQPKGRRGEDVFCQLICALVGLGYQAEVFLLDAWTYGSPQSRSRVFLCFAAPGLALPDMPLHSHSHYTAQIRGRGLGWIPNGSPMVERLVMPTPFKFVSAQEATADLPDIMDGKVDCCINFPDHRLANGITKCARSQLSVIPMHPYGMNFQTTWNNGKGVMTPAERSFFPEKGLRVELPVSRAWGRAYPDKVMQTITTVASPTDARVGRIMHWNQNRILTVMEARRAQGFRDHEVILGRPKDQWKVVGNSVAREVSLALGLSFRKAWLGSLVDGDEVVPRIGVERDLSDDVQMMDIPPLAESRTSISESVSPASWSSRALPSKRPLGSTLLVEQFTSKVMKTSRTQTASESRTTMEDGQQAAETFVVTSDIEIIEID</sequence>
<reference evidence="11 12" key="1">
    <citation type="submission" date="2016-09" db="EMBL/GenBank/DDBJ databases">
        <authorList>
            <person name="Capua I."/>
            <person name="De Benedictis P."/>
            <person name="Joannis T."/>
            <person name="Lombin L.H."/>
            <person name="Cattoli G."/>
        </authorList>
    </citation>
    <scope>NUCLEOTIDE SEQUENCE [LARGE SCALE GENOMIC DNA]</scope>
    <source>
        <strain evidence="11 12">IMI 309357</strain>
    </source>
</reference>
<evidence type="ECO:0000256" key="7">
    <source>
        <dbReference type="ARBA" id="ARBA00023242"/>
    </source>
</evidence>
<dbReference type="PROSITE" id="PS51038">
    <property type="entry name" value="BAH"/>
    <property type="match status" value="1"/>
</dbReference>
<dbReference type="STRING" id="1209926.A0A1G4BSH3"/>
<dbReference type="InterPro" id="IPR043151">
    <property type="entry name" value="BAH_sf"/>
</dbReference>
<dbReference type="EMBL" id="MJBS01000002">
    <property type="protein sequence ID" value="OHF04412.1"/>
    <property type="molecule type" value="Genomic_DNA"/>
</dbReference>
<dbReference type="InterPro" id="IPR050390">
    <property type="entry name" value="C5-Methyltransferase"/>
</dbReference>
<evidence type="ECO:0000256" key="2">
    <source>
        <dbReference type="ARBA" id="ARBA00011975"/>
    </source>
</evidence>
<dbReference type="PANTHER" id="PTHR10629">
    <property type="entry name" value="CYTOSINE-SPECIFIC METHYLTRANSFERASE"/>
    <property type="match status" value="1"/>
</dbReference>
<feature type="region of interest" description="Disordered" evidence="9">
    <location>
        <begin position="1"/>
        <end position="40"/>
    </location>
</feature>
<comment type="subcellular location">
    <subcellularLocation>
        <location evidence="1">Nucleus</location>
    </subcellularLocation>
</comment>
<dbReference type="GeneID" id="34553432"/>
<dbReference type="GO" id="GO:0003677">
    <property type="term" value="F:DNA binding"/>
    <property type="evidence" value="ECO:0007669"/>
    <property type="project" value="UniProtKB-KW"/>
</dbReference>
<evidence type="ECO:0000259" key="10">
    <source>
        <dbReference type="PROSITE" id="PS51038"/>
    </source>
</evidence>
<dbReference type="Pfam" id="PF00145">
    <property type="entry name" value="DNA_methylase"/>
    <property type="match status" value="1"/>
</dbReference>
<keyword evidence="4 8" id="KW-0808">Transferase</keyword>
<comment type="caution">
    <text evidence="11">The sequence shown here is derived from an EMBL/GenBank/DDBJ whole genome shotgun (WGS) entry which is preliminary data.</text>
</comment>
<evidence type="ECO:0000256" key="5">
    <source>
        <dbReference type="ARBA" id="ARBA00022691"/>
    </source>
</evidence>
<dbReference type="Gene3D" id="3.90.120.10">
    <property type="entry name" value="DNA Methylase, subunit A, domain 2"/>
    <property type="match status" value="1"/>
</dbReference>
<comment type="similarity">
    <text evidence="8">Belongs to the class I-like SAM-binding methyltransferase superfamily. C5-methyltransferase family.</text>
</comment>
<keyword evidence="5 8" id="KW-0949">S-adenosyl-L-methionine</keyword>
<evidence type="ECO:0000313" key="11">
    <source>
        <dbReference type="EMBL" id="OHF04412.1"/>
    </source>
</evidence>
<evidence type="ECO:0000256" key="1">
    <source>
        <dbReference type="ARBA" id="ARBA00004123"/>
    </source>
</evidence>
<feature type="domain" description="BAH" evidence="10">
    <location>
        <begin position="475"/>
        <end position="608"/>
    </location>
</feature>
<dbReference type="OrthoDB" id="5376140at2759"/>
<dbReference type="EC" id="2.1.1.37" evidence="2"/>
<keyword evidence="3 8" id="KW-0489">Methyltransferase</keyword>
<proteinExistence type="inferred from homology"/>
<dbReference type="GO" id="GO:0005634">
    <property type="term" value="C:nucleus"/>
    <property type="evidence" value="ECO:0007669"/>
    <property type="project" value="UniProtKB-SubCell"/>
</dbReference>
<accession>A0A1G4BSH3</accession>
<dbReference type="RefSeq" id="XP_022481547.1">
    <property type="nucleotide sequence ID" value="XM_022611922.1"/>
</dbReference>
<dbReference type="InterPro" id="IPR001025">
    <property type="entry name" value="BAH_dom"/>
</dbReference>
<evidence type="ECO:0000256" key="4">
    <source>
        <dbReference type="ARBA" id="ARBA00022679"/>
    </source>
</evidence>
<dbReference type="Gene3D" id="3.40.50.150">
    <property type="entry name" value="Vaccinia Virus protein VP39"/>
    <property type="match status" value="1"/>
</dbReference>
<protein>
    <recommendedName>
        <fullName evidence="2">DNA (cytosine-5-)-methyltransferase</fullName>
        <ecNumber evidence="2">2.1.1.37</ecNumber>
    </recommendedName>
</protein>
<evidence type="ECO:0000256" key="8">
    <source>
        <dbReference type="PROSITE-ProRule" id="PRU01016"/>
    </source>
</evidence>
<dbReference type="GO" id="GO:0032259">
    <property type="term" value="P:methylation"/>
    <property type="evidence" value="ECO:0007669"/>
    <property type="project" value="UniProtKB-KW"/>
</dbReference>
<keyword evidence="12" id="KW-1185">Reference proteome</keyword>
<dbReference type="SUPFAM" id="SSF53335">
    <property type="entry name" value="S-adenosyl-L-methionine-dependent methyltransferases"/>
    <property type="match status" value="1"/>
</dbReference>
<evidence type="ECO:0000256" key="6">
    <source>
        <dbReference type="ARBA" id="ARBA00023125"/>
    </source>
</evidence>
<dbReference type="PROSITE" id="PS51679">
    <property type="entry name" value="SAM_MT_C5"/>
    <property type="match status" value="1"/>
</dbReference>
<feature type="active site" evidence="8">
    <location>
        <position position="840"/>
    </location>
</feature>
<dbReference type="PROSITE" id="PS00094">
    <property type="entry name" value="C5_MTASE_1"/>
    <property type="match status" value="1"/>
</dbReference>
<keyword evidence="7" id="KW-0539">Nucleus</keyword>
<dbReference type="PRINTS" id="PR00105">
    <property type="entry name" value="C5METTRFRASE"/>
</dbReference>
<evidence type="ECO:0000256" key="9">
    <source>
        <dbReference type="SAM" id="MobiDB-lite"/>
    </source>
</evidence>
<evidence type="ECO:0000313" key="12">
    <source>
        <dbReference type="Proteomes" id="UP000176998"/>
    </source>
</evidence>
<keyword evidence="6" id="KW-0238">DNA-binding</keyword>
<dbReference type="Gene3D" id="2.30.30.490">
    <property type="match status" value="1"/>
</dbReference>
<dbReference type="PANTHER" id="PTHR10629:SF54">
    <property type="entry name" value="DNA METHYLTRANSFERASE DIM-2"/>
    <property type="match status" value="1"/>
</dbReference>
<gene>
    <name evidence="11" type="ORF">CORC01_00264</name>
</gene>
<dbReference type="GO" id="GO:0003682">
    <property type="term" value="F:chromatin binding"/>
    <property type="evidence" value="ECO:0007669"/>
    <property type="project" value="InterPro"/>
</dbReference>
<dbReference type="InterPro" id="IPR057215">
    <property type="entry name" value="DUF7893"/>
</dbReference>
<dbReference type="GO" id="GO:0044027">
    <property type="term" value="P:negative regulation of gene expression via chromosomal CpG island methylation"/>
    <property type="evidence" value="ECO:0007669"/>
    <property type="project" value="TreeGrafter"/>
</dbReference>
<dbReference type="AlphaFoldDB" id="A0A1G4BSH3"/>
<evidence type="ECO:0000256" key="3">
    <source>
        <dbReference type="ARBA" id="ARBA00022603"/>
    </source>
</evidence>
<dbReference type="CDD" id="cd04712">
    <property type="entry name" value="BAH_DCM_I"/>
    <property type="match status" value="1"/>
</dbReference>
<dbReference type="InterPro" id="IPR001525">
    <property type="entry name" value="C5_MeTfrase"/>
</dbReference>
<dbReference type="InterPro" id="IPR018117">
    <property type="entry name" value="C5_DNA_meth_AS"/>
</dbReference>
<dbReference type="GO" id="GO:0003886">
    <property type="term" value="F:DNA (cytosine-5-)-methyltransferase activity"/>
    <property type="evidence" value="ECO:0007669"/>
    <property type="project" value="UniProtKB-EC"/>
</dbReference>
<name>A0A1G4BSH3_9PEZI</name>
<dbReference type="Proteomes" id="UP000176998">
    <property type="component" value="Unassembled WGS sequence"/>
</dbReference>
<organism evidence="11 12">
    <name type="scientific">Colletotrichum orchidophilum</name>
    <dbReference type="NCBI Taxonomy" id="1209926"/>
    <lineage>
        <taxon>Eukaryota</taxon>
        <taxon>Fungi</taxon>
        <taxon>Dikarya</taxon>
        <taxon>Ascomycota</taxon>
        <taxon>Pezizomycotina</taxon>
        <taxon>Sordariomycetes</taxon>
        <taxon>Hypocreomycetidae</taxon>
        <taxon>Glomerellales</taxon>
        <taxon>Glomerellaceae</taxon>
        <taxon>Colletotrichum</taxon>
    </lineage>
</organism>